<sequence>MDEAPHVAVSDARKEIGKLVDAAHYAGRHTILAKNDEPRAVLVPYRWYIEQQDRQVQGPARA</sequence>
<organism evidence="3 4">
    <name type="scientific">Micromonospora echinofusca</name>
    <dbReference type="NCBI Taxonomy" id="47858"/>
    <lineage>
        <taxon>Bacteria</taxon>
        <taxon>Bacillati</taxon>
        <taxon>Actinomycetota</taxon>
        <taxon>Actinomycetes</taxon>
        <taxon>Micromonosporales</taxon>
        <taxon>Micromonosporaceae</taxon>
        <taxon>Micromonospora</taxon>
    </lineage>
</organism>
<evidence type="ECO:0000256" key="2">
    <source>
        <dbReference type="RuleBase" id="RU362080"/>
    </source>
</evidence>
<dbReference type="InterPro" id="IPR006442">
    <property type="entry name" value="Antitoxin_Phd/YefM"/>
</dbReference>
<protein>
    <recommendedName>
        <fullName evidence="2">Antitoxin</fullName>
    </recommendedName>
</protein>
<dbReference type="SUPFAM" id="SSF143120">
    <property type="entry name" value="YefM-like"/>
    <property type="match status" value="1"/>
</dbReference>
<dbReference type="Gene3D" id="3.40.1620.10">
    <property type="entry name" value="YefM-like domain"/>
    <property type="match status" value="1"/>
</dbReference>
<dbReference type="RefSeq" id="WP_208811281.1">
    <property type="nucleotide sequence ID" value="NZ_WVUH01000014.1"/>
</dbReference>
<evidence type="ECO:0000313" key="4">
    <source>
        <dbReference type="Proteomes" id="UP000823521"/>
    </source>
</evidence>
<comment type="similarity">
    <text evidence="1 2">Belongs to the phD/YefM antitoxin family.</text>
</comment>
<comment type="function">
    <text evidence="2">Antitoxin component of a type II toxin-antitoxin (TA) system.</text>
</comment>
<reference evidence="3 4" key="1">
    <citation type="submission" date="2019-12" db="EMBL/GenBank/DDBJ databases">
        <title>Whole genome sequencing of endophytic Actinobacterium Micromonospora sp. MPMI6T.</title>
        <authorList>
            <person name="Evv R."/>
            <person name="Podile A.R."/>
        </authorList>
    </citation>
    <scope>NUCLEOTIDE SEQUENCE [LARGE SCALE GENOMIC DNA]</scope>
    <source>
        <strain evidence="3 4">MPMI6</strain>
    </source>
</reference>
<name>A0ABS3VKQ9_MICEH</name>
<proteinExistence type="inferred from homology"/>
<comment type="caution">
    <text evidence="3">The sequence shown here is derived from an EMBL/GenBank/DDBJ whole genome shotgun (WGS) entry which is preliminary data.</text>
</comment>
<keyword evidence="4" id="KW-1185">Reference proteome</keyword>
<dbReference type="Pfam" id="PF02604">
    <property type="entry name" value="PhdYeFM_antitox"/>
    <property type="match status" value="1"/>
</dbReference>
<gene>
    <name evidence="3" type="ORF">GSF22_03585</name>
</gene>
<dbReference type="Proteomes" id="UP000823521">
    <property type="component" value="Unassembled WGS sequence"/>
</dbReference>
<accession>A0ABS3VKQ9</accession>
<dbReference type="EMBL" id="WVUH01000014">
    <property type="protein sequence ID" value="MBO4205094.1"/>
    <property type="molecule type" value="Genomic_DNA"/>
</dbReference>
<evidence type="ECO:0000256" key="1">
    <source>
        <dbReference type="ARBA" id="ARBA00009981"/>
    </source>
</evidence>
<dbReference type="InterPro" id="IPR036165">
    <property type="entry name" value="YefM-like_sf"/>
</dbReference>
<evidence type="ECO:0000313" key="3">
    <source>
        <dbReference type="EMBL" id="MBO4205094.1"/>
    </source>
</evidence>